<evidence type="ECO:0000313" key="1">
    <source>
        <dbReference type="EMBL" id="SLN11279.1"/>
    </source>
</evidence>
<organism evidence="1 2">
    <name type="scientific">Pseudoruegeria aquimaris</name>
    <dbReference type="NCBI Taxonomy" id="393663"/>
    <lineage>
        <taxon>Bacteria</taxon>
        <taxon>Pseudomonadati</taxon>
        <taxon>Pseudomonadota</taxon>
        <taxon>Alphaproteobacteria</taxon>
        <taxon>Rhodobacterales</taxon>
        <taxon>Roseobacteraceae</taxon>
        <taxon>Pseudoruegeria</taxon>
    </lineage>
</organism>
<evidence type="ECO:0008006" key="3">
    <source>
        <dbReference type="Google" id="ProtNLM"/>
    </source>
</evidence>
<dbReference type="RefSeq" id="WP_176244052.1">
    <property type="nucleotide sequence ID" value="NZ_FWFQ01000001.1"/>
</dbReference>
<dbReference type="EMBL" id="FWFQ01000001">
    <property type="protein sequence ID" value="SLN11279.1"/>
    <property type="molecule type" value="Genomic_DNA"/>
</dbReference>
<dbReference type="Proteomes" id="UP000193409">
    <property type="component" value="Unassembled WGS sequence"/>
</dbReference>
<accession>A0A1Y5R838</accession>
<evidence type="ECO:0000313" key="2">
    <source>
        <dbReference type="Proteomes" id="UP000193409"/>
    </source>
</evidence>
<dbReference type="AlphaFoldDB" id="A0A1Y5R838"/>
<protein>
    <recommendedName>
        <fullName evidence="3">DUF1127 domain-containing protein</fullName>
    </recommendedName>
</protein>
<sequence length="52" mass="5891">MTLFHSLRDAVSKRIAFRRTVRAIRNMPKEIADDLGIFRGDADRIAAKAVYG</sequence>
<name>A0A1Y5R838_9RHOB</name>
<proteinExistence type="predicted"/>
<reference evidence="1 2" key="1">
    <citation type="submission" date="2017-03" db="EMBL/GenBank/DDBJ databases">
        <authorList>
            <person name="Afonso C.L."/>
            <person name="Miller P.J."/>
            <person name="Scott M.A."/>
            <person name="Spackman E."/>
            <person name="Goraichik I."/>
            <person name="Dimitrov K.M."/>
            <person name="Suarez D.L."/>
            <person name="Swayne D.E."/>
        </authorList>
    </citation>
    <scope>NUCLEOTIDE SEQUENCE [LARGE SCALE GENOMIC DNA]</scope>
    <source>
        <strain evidence="1 2">CECT 7680</strain>
    </source>
</reference>
<keyword evidence="2" id="KW-1185">Reference proteome</keyword>
<gene>
    <name evidence="1" type="ORF">PSA7680_00118</name>
</gene>